<dbReference type="Proteomes" id="UP001348369">
    <property type="component" value="Chromosome"/>
</dbReference>
<name>A0ACD4ZTQ6_9ACTN</name>
<proteinExistence type="predicted"/>
<organism evidence="1 2">
    <name type="scientific">Streptomyces scopuliridis</name>
    <dbReference type="NCBI Taxonomy" id="452529"/>
    <lineage>
        <taxon>Bacteria</taxon>
        <taxon>Bacillati</taxon>
        <taxon>Actinomycetota</taxon>
        <taxon>Actinomycetes</taxon>
        <taxon>Kitasatosporales</taxon>
        <taxon>Streptomycetaceae</taxon>
        <taxon>Streptomyces</taxon>
    </lineage>
</organism>
<reference evidence="1" key="1">
    <citation type="submission" date="2022-10" db="EMBL/GenBank/DDBJ databases">
        <title>The complete genomes of actinobacterial strains from the NBC collection.</title>
        <authorList>
            <person name="Joergensen T.S."/>
            <person name="Alvarez Arevalo M."/>
            <person name="Sterndorff E.B."/>
            <person name="Faurdal D."/>
            <person name="Vuksanovic O."/>
            <person name="Mourched A.-S."/>
            <person name="Charusanti P."/>
            <person name="Shaw S."/>
            <person name="Blin K."/>
            <person name="Weber T."/>
        </authorList>
    </citation>
    <scope>NUCLEOTIDE SEQUENCE</scope>
    <source>
        <strain evidence="1">NBC 01771</strain>
    </source>
</reference>
<evidence type="ECO:0000313" key="1">
    <source>
        <dbReference type="EMBL" id="WSC01551.1"/>
    </source>
</evidence>
<sequence>MTDTSTPYAVLLARDISHRLDLLADHLAKADPAEAAQIMNQVLDSEVGILGRTDNLLATASHYAKERAVPGAGPGLWQDLARTANSVHDHALDLEMQAGEFHALNARPSAPPPAPPTPAPPAGSKGRR</sequence>
<accession>A0ACD4ZTQ6</accession>
<gene>
    <name evidence="1" type="ORF">OG835_34125</name>
</gene>
<protein>
    <submittedName>
        <fullName evidence="1">Uncharacterized protein</fullName>
    </submittedName>
</protein>
<keyword evidence="2" id="KW-1185">Reference proteome</keyword>
<evidence type="ECO:0000313" key="2">
    <source>
        <dbReference type="Proteomes" id="UP001348369"/>
    </source>
</evidence>
<dbReference type="EMBL" id="CP109109">
    <property type="protein sequence ID" value="WSC01551.1"/>
    <property type="molecule type" value="Genomic_DNA"/>
</dbReference>